<dbReference type="OrthoDB" id="7651719at2"/>
<gene>
    <name evidence="2" type="ORF">SAMN04488003_10557</name>
</gene>
<dbReference type="Proteomes" id="UP000199585">
    <property type="component" value="Unassembled WGS sequence"/>
</dbReference>
<feature type="chain" id="PRO_5011582391" evidence="1">
    <location>
        <begin position="21"/>
        <end position="206"/>
    </location>
</feature>
<reference evidence="2 3" key="1">
    <citation type="submission" date="2016-10" db="EMBL/GenBank/DDBJ databases">
        <authorList>
            <person name="de Groot N.N."/>
        </authorList>
    </citation>
    <scope>NUCLEOTIDE SEQUENCE [LARGE SCALE GENOMIC DNA]</scope>
    <source>
        <strain evidence="2 3">DSM 16213</strain>
    </source>
</reference>
<dbReference type="RefSeq" id="WP_089899932.1">
    <property type="nucleotide sequence ID" value="NZ_FOCI01000005.1"/>
</dbReference>
<organism evidence="2 3">
    <name type="scientific">Loktanella fryxellensis</name>
    <dbReference type="NCBI Taxonomy" id="245187"/>
    <lineage>
        <taxon>Bacteria</taxon>
        <taxon>Pseudomonadati</taxon>
        <taxon>Pseudomonadota</taxon>
        <taxon>Alphaproteobacteria</taxon>
        <taxon>Rhodobacterales</taxon>
        <taxon>Roseobacteraceae</taxon>
        <taxon>Loktanella</taxon>
    </lineage>
</organism>
<evidence type="ECO:0000256" key="1">
    <source>
        <dbReference type="SAM" id="SignalP"/>
    </source>
</evidence>
<sequence length="206" mass="20884">MIRHLALTTVLICAAQSAAASVCATRLEGIDVQIDTETLGVAPAPTTRRERLVNLPGRSFGWITGDQRQCSSEEVFALLSTIEPVDDMCLQEADADIGYLLVPGERNYRGRCASGGVCTKVNGTKETLARVTGTMAGTVMGTGDSTLSKVTHSSGTVLLSGSGAAISNTLGTAATGAAGVFSAPVMLGAAAVTAVAVGGAVYVCSE</sequence>
<dbReference type="EMBL" id="FOCI01000005">
    <property type="protein sequence ID" value="SEM82550.1"/>
    <property type="molecule type" value="Genomic_DNA"/>
</dbReference>
<accession>A0A1H8BI00</accession>
<proteinExistence type="predicted"/>
<keyword evidence="1" id="KW-0732">Signal</keyword>
<protein>
    <submittedName>
        <fullName evidence="2">Uncharacterized protein</fullName>
    </submittedName>
</protein>
<evidence type="ECO:0000313" key="2">
    <source>
        <dbReference type="EMBL" id="SEM82550.1"/>
    </source>
</evidence>
<name>A0A1H8BI00_9RHOB</name>
<keyword evidence="3" id="KW-1185">Reference proteome</keyword>
<feature type="signal peptide" evidence="1">
    <location>
        <begin position="1"/>
        <end position="20"/>
    </location>
</feature>
<dbReference type="AlphaFoldDB" id="A0A1H8BI00"/>
<evidence type="ECO:0000313" key="3">
    <source>
        <dbReference type="Proteomes" id="UP000199585"/>
    </source>
</evidence>